<dbReference type="OrthoDB" id="2011986at2759"/>
<reference evidence="3" key="1">
    <citation type="submission" date="2016-05" db="EMBL/GenBank/DDBJ databases">
        <title>Comparative genomics of biotechnologically important yeasts.</title>
        <authorList>
            <consortium name="DOE Joint Genome Institute"/>
            <person name="Riley R."/>
            <person name="Haridas S."/>
            <person name="Wolfe K.H."/>
            <person name="Lopes M.R."/>
            <person name="Hittinger C.T."/>
            <person name="Goker M."/>
            <person name="Salamov A."/>
            <person name="Wisecaver J."/>
            <person name="Long T.M."/>
            <person name="Aerts A.L."/>
            <person name="Barry K."/>
            <person name="Choi C."/>
            <person name="Clum A."/>
            <person name="Coughlan A.Y."/>
            <person name="Deshpande S."/>
            <person name="Douglass A.P."/>
            <person name="Hanson S.J."/>
            <person name="Klenk H.-P."/>
            <person name="Labutti K."/>
            <person name="Lapidus A."/>
            <person name="Lindquist E."/>
            <person name="Lipzen A."/>
            <person name="Meier-Kolthoff J.P."/>
            <person name="Ohm R.A."/>
            <person name="Otillar R.P."/>
            <person name="Pangilinan J."/>
            <person name="Peng Y."/>
            <person name="Rokas A."/>
            <person name="Rosa C.A."/>
            <person name="Scheuner C."/>
            <person name="Sibirny A.A."/>
            <person name="Slot J.C."/>
            <person name="Stielow J.B."/>
            <person name="Sun H."/>
            <person name="Kurtzman C.P."/>
            <person name="Blackwell M."/>
            <person name="Grigoriev I.V."/>
            <person name="Jeffries T.W."/>
        </authorList>
    </citation>
    <scope>NUCLEOTIDE SEQUENCE [LARGE SCALE GENOMIC DNA]</scope>
    <source>
        <strain evidence="3">NRRL Y-1933</strain>
    </source>
</reference>
<evidence type="ECO:0000313" key="2">
    <source>
        <dbReference type="EMBL" id="ODV66921.1"/>
    </source>
</evidence>
<dbReference type="STRING" id="984485.A0A1E4RI67"/>
<dbReference type="Pfam" id="PF10303">
    <property type="entry name" value="DUF2408"/>
    <property type="match status" value="2"/>
</dbReference>
<dbReference type="GO" id="GO:0005737">
    <property type="term" value="C:cytoplasm"/>
    <property type="evidence" value="ECO:0007669"/>
    <property type="project" value="TreeGrafter"/>
</dbReference>
<dbReference type="PANTHER" id="PTHR28086">
    <property type="entry name" value="UPF0662 PROTEIN YPL260W"/>
    <property type="match status" value="1"/>
</dbReference>
<keyword evidence="3" id="KW-1185">Reference proteome</keyword>
<feature type="compositionally biased region" description="Acidic residues" evidence="1">
    <location>
        <begin position="549"/>
        <end position="562"/>
    </location>
</feature>
<dbReference type="AlphaFoldDB" id="A0A1E4RI67"/>
<dbReference type="EMBL" id="KV454541">
    <property type="protein sequence ID" value="ODV66921.1"/>
    <property type="molecule type" value="Genomic_DNA"/>
</dbReference>
<proteinExistence type="predicted"/>
<gene>
    <name evidence="2" type="ORF">HYPBUDRAFT_139122</name>
</gene>
<dbReference type="GO" id="GO:0005634">
    <property type="term" value="C:nucleus"/>
    <property type="evidence" value="ECO:0007669"/>
    <property type="project" value="TreeGrafter"/>
</dbReference>
<dbReference type="PANTHER" id="PTHR28086:SF1">
    <property type="entry name" value="CU(2+) SUPPRESSING AND BLEOMYCIN SENSITIVE PROTEIN 1"/>
    <property type="match status" value="1"/>
</dbReference>
<dbReference type="InterPro" id="IPR018810">
    <property type="entry name" value="UPF0662"/>
</dbReference>
<organism evidence="2 3">
    <name type="scientific">Hyphopichia burtonii NRRL Y-1933</name>
    <dbReference type="NCBI Taxonomy" id="984485"/>
    <lineage>
        <taxon>Eukaryota</taxon>
        <taxon>Fungi</taxon>
        <taxon>Dikarya</taxon>
        <taxon>Ascomycota</taxon>
        <taxon>Saccharomycotina</taxon>
        <taxon>Pichiomycetes</taxon>
        <taxon>Debaryomycetaceae</taxon>
        <taxon>Hyphopichia</taxon>
    </lineage>
</organism>
<accession>A0A1E4RI67</accession>
<feature type="compositionally biased region" description="Acidic residues" evidence="1">
    <location>
        <begin position="575"/>
        <end position="602"/>
    </location>
</feature>
<dbReference type="RefSeq" id="XP_020075988.1">
    <property type="nucleotide sequence ID" value="XM_020219695.1"/>
</dbReference>
<dbReference type="GeneID" id="30994245"/>
<feature type="region of interest" description="Disordered" evidence="1">
    <location>
        <begin position="524"/>
        <end position="602"/>
    </location>
</feature>
<evidence type="ECO:0000256" key="1">
    <source>
        <dbReference type="SAM" id="MobiDB-lite"/>
    </source>
</evidence>
<feature type="compositionally biased region" description="Acidic residues" evidence="1">
    <location>
        <begin position="524"/>
        <end position="533"/>
    </location>
</feature>
<sequence>MVNSNKSIPSYEKALNDEFQKIYQELSQLKNNRNKYINSKQVYIIYDSFLSLLHDLTLTRKDEELKGISLSIPNGNDLIIDDIWQLLSLCFLTCGLIKFAPATYSSLSTVNKLLSHLKECQVYTMEDLRPIKERLDNIKEIISNSETQTIEEAQEEEEFQIANGEKKIIDDNGDEHSIISHKREESLLLRNKLNKCQQVYNELEESFKSIPSDLKPFFNELIKIRKSLLNYLTNDINKSKDVTPVPESTENPITQYSNEKLIKGNELSKKLNELKTQLKIIESKRNEDGKFTSEVGTEKQLKYSQMILNGLLDDCNNLINDVSIQQESSDISLLFQSLSTNDDEYIEMFKKLYNQLIELKLTLENLLITRRWTMRETDLYNYQKSLKVIDDDRIQLNNKINSKPSSSKNIKRLQILILYLLRRCYSLIYKLLESSEPVSESLQPIHNQLSTVRRCLLEIKRIDGLNNLRELYPFQFKLASLDNLRSDGKFIINNQIPEGQGTLNALLAECFDIIHELKIELEEKEEQIDDDETDPKPYTTPNSKNDLDNITDDEDINPDDEVELKRNRYVGFNEADYDQDSESDFDAEDDASISEYEDNDYY</sequence>
<evidence type="ECO:0000313" key="3">
    <source>
        <dbReference type="Proteomes" id="UP000095085"/>
    </source>
</evidence>
<protein>
    <submittedName>
        <fullName evidence="2">Uncharacterized protein</fullName>
    </submittedName>
</protein>
<dbReference type="Proteomes" id="UP000095085">
    <property type="component" value="Unassembled WGS sequence"/>
</dbReference>
<name>A0A1E4RI67_9ASCO</name>